<name>A0A8S5N4C5_9CAUD</name>
<sequence length="152" mass="17365">MRKNTTIILHDDGRELHFKITQMTARQQERWLNRVVMLLAGSKGLESALDGLQSKLKEGKYEELLCIIGAIKYEDIEPLYDELLECCAHIPDPTNSNFATQLTVSNVDSIVGEVKTLYRLRMEALKLNFSFFSNGEKSPSQRKADITITKRM</sequence>
<dbReference type="InterPro" id="IPR049156">
    <property type="entry name" value="Phage_chap_TAC_15-like"/>
</dbReference>
<evidence type="ECO:0000313" key="1">
    <source>
        <dbReference type="EMBL" id="DAD89473.1"/>
    </source>
</evidence>
<accession>A0A8S5N4C5</accession>
<reference evidence="1" key="1">
    <citation type="journal article" date="2021" name="Proc. Natl. Acad. Sci. U.S.A.">
        <title>A Catalog of Tens of Thousands of Viruses from Human Metagenomes Reveals Hidden Associations with Chronic Diseases.</title>
        <authorList>
            <person name="Tisza M.J."/>
            <person name="Buck C.B."/>
        </authorList>
    </citation>
    <scope>NUCLEOTIDE SEQUENCE</scope>
    <source>
        <strain evidence="1">CtxpQ22</strain>
    </source>
</reference>
<proteinExistence type="predicted"/>
<dbReference type="Pfam" id="PF21822">
    <property type="entry name" value="Phage_TAC_15"/>
    <property type="match status" value="1"/>
</dbReference>
<organism evidence="1">
    <name type="scientific">Myoviridae sp. ctxpQ22</name>
    <dbReference type="NCBI Taxonomy" id="2826715"/>
    <lineage>
        <taxon>Viruses</taxon>
        <taxon>Duplodnaviria</taxon>
        <taxon>Heunggongvirae</taxon>
        <taxon>Uroviricota</taxon>
        <taxon>Caudoviricetes</taxon>
    </lineage>
</organism>
<dbReference type="EMBL" id="BK015061">
    <property type="protein sequence ID" value="DAD89473.1"/>
    <property type="molecule type" value="Genomic_DNA"/>
</dbReference>
<protein>
    <submittedName>
        <fullName evidence="1">Tail assembly chaperone protein</fullName>
    </submittedName>
</protein>